<dbReference type="RefSeq" id="WP_003371504.1">
    <property type="nucleotide sequence ID" value="NZ_JACBBA010000001.1"/>
</dbReference>
<comment type="caution">
    <text evidence="1">The sequence shown here is derived from an EMBL/GenBank/DDBJ whole genome shotgun (WGS) entry which is preliminary data.</text>
</comment>
<dbReference type="PROSITE" id="PS51170">
    <property type="entry name" value="CW"/>
    <property type="match status" value="1"/>
</dbReference>
<gene>
    <name evidence="1" type="ORF">FDG31_00460</name>
</gene>
<proteinExistence type="predicted"/>
<dbReference type="EMBL" id="SXFB01000001">
    <property type="protein sequence ID" value="NFV24654.1"/>
    <property type="molecule type" value="Genomic_DNA"/>
</dbReference>
<dbReference type="GO" id="GO:0009253">
    <property type="term" value="P:peptidoglycan catabolic process"/>
    <property type="evidence" value="ECO:0007669"/>
    <property type="project" value="InterPro"/>
</dbReference>
<dbReference type="InterPro" id="IPR002508">
    <property type="entry name" value="MurNAc-LAA_cat"/>
</dbReference>
<dbReference type="PANTHER" id="PTHR30032">
    <property type="entry name" value="N-ACETYLMURAMOYL-L-ALANINE AMIDASE-RELATED"/>
    <property type="match status" value="1"/>
</dbReference>
<accession>A0A6B4JJT0</accession>
<dbReference type="Pfam" id="PF01473">
    <property type="entry name" value="Choline_bind_1"/>
    <property type="match status" value="2"/>
</dbReference>
<dbReference type="Proteomes" id="UP000486903">
    <property type="component" value="Unassembled WGS sequence"/>
</dbReference>
<dbReference type="AlphaFoldDB" id="A0A6B4JJT0"/>
<sequence>MKIGLDYGHCLSGSDTGAEGNGYKEQDLTRKVGKLVKQKLESLGYTVIELAVDYSNSVNESLNARINKANNNSVEWCVSIHLNCGGGHGTEVFTYGAKEITEARNILNNICSLGYTNRGIKDGSNLAMVRRPQAKAMLIELCFIDSSSDMNSFNADNMANAIVKGLTGQTVNSNSGTWKQDTIGWWYAYSNGSYPKSQWFKVGQDWYYADEKGYCYQNRWLKHKDNWYYFKDNCKMTTNETLTYKFNSNGEWING</sequence>
<dbReference type="SUPFAM" id="SSF69360">
    <property type="entry name" value="Cell wall binding repeat"/>
    <property type="match status" value="1"/>
</dbReference>
<organism evidence="1 2">
    <name type="scientific">Clostridium botulinum</name>
    <dbReference type="NCBI Taxonomy" id="1491"/>
    <lineage>
        <taxon>Bacteria</taxon>
        <taxon>Bacillati</taxon>
        <taxon>Bacillota</taxon>
        <taxon>Clostridia</taxon>
        <taxon>Eubacteriales</taxon>
        <taxon>Clostridiaceae</taxon>
        <taxon>Clostridium</taxon>
    </lineage>
</organism>
<dbReference type="SUPFAM" id="SSF53187">
    <property type="entry name" value="Zn-dependent exopeptidases"/>
    <property type="match status" value="1"/>
</dbReference>
<protein>
    <submittedName>
        <fullName evidence="1">N-acetylmuramoyl-L-alanine amidase</fullName>
    </submittedName>
</protein>
<dbReference type="Gene3D" id="3.40.630.40">
    <property type="entry name" value="Zn-dependent exopeptidases"/>
    <property type="match status" value="1"/>
</dbReference>
<reference evidence="1 2" key="1">
    <citation type="submission" date="2019-04" db="EMBL/GenBank/DDBJ databases">
        <title>Genome sequencing of Clostridium botulinum Groups I-IV and Clostridium butyricum.</title>
        <authorList>
            <person name="Brunt J."/>
            <person name="Van Vliet A.H.M."/>
            <person name="Stringer S.C."/>
            <person name="Carter A.T."/>
            <person name="Peck M.W."/>
        </authorList>
    </citation>
    <scope>NUCLEOTIDE SEQUENCE [LARGE SCALE GENOMIC DNA]</scope>
    <source>
        <strain evidence="1 2">BL81</strain>
    </source>
</reference>
<dbReference type="GO" id="GO:0008745">
    <property type="term" value="F:N-acetylmuramoyl-L-alanine amidase activity"/>
    <property type="evidence" value="ECO:0007669"/>
    <property type="project" value="InterPro"/>
</dbReference>
<evidence type="ECO:0000313" key="1">
    <source>
        <dbReference type="EMBL" id="NFV24654.1"/>
    </source>
</evidence>
<dbReference type="Gene3D" id="2.10.270.10">
    <property type="entry name" value="Cholin Binding"/>
    <property type="match status" value="1"/>
</dbReference>
<dbReference type="Pfam" id="PF01520">
    <property type="entry name" value="Amidase_3"/>
    <property type="match status" value="1"/>
</dbReference>
<evidence type="ECO:0000313" key="2">
    <source>
        <dbReference type="Proteomes" id="UP000486903"/>
    </source>
</evidence>
<dbReference type="InterPro" id="IPR018337">
    <property type="entry name" value="Cell_wall/Cho-bd_repeat"/>
</dbReference>
<dbReference type="CDD" id="cd02696">
    <property type="entry name" value="MurNAc-LAA"/>
    <property type="match status" value="1"/>
</dbReference>
<name>A0A6B4JJT0_CLOBO</name>
<dbReference type="InterPro" id="IPR051922">
    <property type="entry name" value="Bact_Sporulation_Assoc"/>
</dbReference>
<dbReference type="SMART" id="SM00646">
    <property type="entry name" value="Ami_3"/>
    <property type="match status" value="1"/>
</dbReference>
<dbReference type="PANTHER" id="PTHR30032:SF1">
    <property type="entry name" value="N-ACETYLMURAMOYL-L-ALANINE AMIDASE LYTC"/>
    <property type="match status" value="1"/>
</dbReference>